<evidence type="ECO:0000313" key="2">
    <source>
        <dbReference type="Proteomes" id="UP000050502"/>
    </source>
</evidence>
<reference evidence="1 2" key="1">
    <citation type="submission" date="2015-07" db="EMBL/GenBank/DDBJ databases">
        <title>Whole genome sequence of Ardenticatena maritima DSM 23922.</title>
        <authorList>
            <person name="Hemp J."/>
            <person name="Ward L.M."/>
            <person name="Pace L.A."/>
            <person name="Fischer W.W."/>
        </authorList>
    </citation>
    <scope>NUCLEOTIDE SEQUENCE [LARGE SCALE GENOMIC DNA]</scope>
    <source>
        <strain evidence="1 2">110S</strain>
    </source>
</reference>
<accession>A0A0P6Y8Q5</accession>
<organism evidence="1 2">
    <name type="scientific">Ardenticatena maritima</name>
    <dbReference type="NCBI Taxonomy" id="872965"/>
    <lineage>
        <taxon>Bacteria</taxon>
        <taxon>Bacillati</taxon>
        <taxon>Chloroflexota</taxon>
        <taxon>Ardenticatenia</taxon>
        <taxon>Ardenticatenales</taxon>
        <taxon>Ardenticatenaceae</taxon>
        <taxon>Ardenticatena</taxon>
    </lineage>
</organism>
<dbReference type="Proteomes" id="UP000050502">
    <property type="component" value="Unassembled WGS sequence"/>
</dbReference>
<evidence type="ECO:0000313" key="1">
    <source>
        <dbReference type="EMBL" id="KPL89275.1"/>
    </source>
</evidence>
<dbReference type="AlphaFoldDB" id="A0A0P6Y8Q5"/>
<protein>
    <submittedName>
        <fullName evidence="1">Uncharacterized protein</fullName>
    </submittedName>
</protein>
<sequence length="88" mass="9458">MVHNAQSSLVKAMQLANAVSRFGGFSTLLGKAATYSIWASQVMDARIKKYAGPLAPKIANWDHKPILLDEVNSPVPEIPDESPGKPKG</sequence>
<gene>
    <name evidence="1" type="ORF">SE16_02020</name>
</gene>
<dbReference type="EMBL" id="LGKN01000003">
    <property type="protein sequence ID" value="KPL89275.1"/>
    <property type="molecule type" value="Genomic_DNA"/>
</dbReference>
<comment type="caution">
    <text evidence="1">The sequence shown here is derived from an EMBL/GenBank/DDBJ whole genome shotgun (WGS) entry which is preliminary data.</text>
</comment>
<proteinExistence type="predicted"/>
<name>A0A0P6Y8Q5_9CHLR</name>